<dbReference type="RefSeq" id="WP_023325913.1">
    <property type="nucleotide sequence ID" value="NZ_FMBC01000051.1"/>
</dbReference>
<evidence type="ECO:0000256" key="1">
    <source>
        <dbReference type="SAM" id="SignalP"/>
    </source>
</evidence>
<dbReference type="OrthoDB" id="6627207at2"/>
<gene>
    <name evidence="2" type="ORF">GA0061070_105117</name>
</gene>
<organism evidence="2 3">
    <name type="scientific">Kosakonia oryziphila</name>
    <dbReference type="NCBI Taxonomy" id="1005667"/>
    <lineage>
        <taxon>Bacteria</taxon>
        <taxon>Pseudomonadati</taxon>
        <taxon>Pseudomonadota</taxon>
        <taxon>Gammaproteobacteria</taxon>
        <taxon>Enterobacterales</taxon>
        <taxon>Enterobacteriaceae</taxon>
        <taxon>Kosakonia</taxon>
    </lineage>
</organism>
<evidence type="ECO:0000313" key="2">
    <source>
        <dbReference type="EMBL" id="SCC63079.1"/>
    </source>
</evidence>
<feature type="chain" id="PRO_5008692303" evidence="1">
    <location>
        <begin position="21"/>
        <end position="120"/>
    </location>
</feature>
<name>A0A1C4G4E4_9ENTR</name>
<proteinExistence type="predicted"/>
<accession>A0A1C4G4E4</accession>
<feature type="signal peptide" evidence="1">
    <location>
        <begin position="1"/>
        <end position="20"/>
    </location>
</feature>
<reference evidence="3" key="1">
    <citation type="submission" date="2016-08" db="EMBL/GenBank/DDBJ databases">
        <authorList>
            <person name="Varghese N."/>
            <person name="Submissions Spin"/>
        </authorList>
    </citation>
    <scope>NUCLEOTIDE SEQUENCE [LARGE SCALE GENOMIC DNA]</scope>
    <source>
        <strain evidence="3">REICA_142</strain>
    </source>
</reference>
<dbReference type="EMBL" id="FMBC01000051">
    <property type="protein sequence ID" value="SCC63079.1"/>
    <property type="molecule type" value="Genomic_DNA"/>
</dbReference>
<dbReference type="AlphaFoldDB" id="A0A1C4G4E4"/>
<sequence length="120" mass="13132">MKTAMSTLAVALMISPLLHAAEAPVRIGLEQVKNPYYPNLHQQRVHVQSLADSITIQDVVVNRGNCPIQKMPTVYAGSKPIPLIPSTLSYGKEIAVYIKGPCSVAEINVITSQGDWLMKY</sequence>
<keyword evidence="1" id="KW-0732">Signal</keyword>
<evidence type="ECO:0000313" key="3">
    <source>
        <dbReference type="Proteomes" id="UP000198515"/>
    </source>
</evidence>
<protein>
    <submittedName>
        <fullName evidence="2">Uncharacterized protein</fullName>
    </submittedName>
</protein>
<keyword evidence="3" id="KW-1185">Reference proteome</keyword>
<dbReference type="Proteomes" id="UP000198515">
    <property type="component" value="Unassembled WGS sequence"/>
</dbReference>